<accession>A0A2Z4QED1</accession>
<proteinExistence type="predicted"/>
<evidence type="ECO:0000313" key="1">
    <source>
        <dbReference type="EMBL" id="AWY08284.1"/>
    </source>
</evidence>
<evidence type="ECO:0000313" key="2">
    <source>
        <dbReference type="Proteomes" id="UP000251795"/>
    </source>
</evidence>
<keyword evidence="2" id="KW-1185">Reference proteome</keyword>
<sequence length="80" mass="9167">MDEIQWLVFDDEANLNIDKDYVYHVRTKEGAEHSGMYPNGAGFHCQNPGQPGRVSMSDVTHYAVQMTFDDHADKFVFGRE</sequence>
<gene>
    <name evidence="1" type="ORF">Alexandra_2</name>
</gene>
<protein>
    <submittedName>
        <fullName evidence="1">Uncharacterized protein</fullName>
    </submittedName>
</protein>
<reference evidence="1 2" key="1">
    <citation type="submission" date="2018-04" db="EMBL/GenBank/DDBJ databases">
        <authorList>
            <person name="Go L.Y."/>
            <person name="Mitchell J.A."/>
        </authorList>
    </citation>
    <scope>NUCLEOTIDE SEQUENCE [LARGE SCALE GENOMIC DNA]</scope>
</reference>
<organism evidence="1 2">
    <name type="scientific">Erwinia phage vB_EamM_Alexandra</name>
    <dbReference type="NCBI Taxonomy" id="2201424"/>
    <lineage>
        <taxon>Viruses</taxon>
        <taxon>Duplodnaviria</taxon>
        <taxon>Heunggongvirae</taxon>
        <taxon>Uroviricota</taxon>
        <taxon>Caudoviricetes</taxon>
        <taxon>Alexandravirus</taxon>
        <taxon>Alexandravirus alexandra</taxon>
    </lineage>
</organism>
<dbReference type="Proteomes" id="UP000251795">
    <property type="component" value="Segment"/>
</dbReference>
<dbReference type="EMBL" id="MH248138">
    <property type="protein sequence ID" value="AWY08284.1"/>
    <property type="molecule type" value="Genomic_DNA"/>
</dbReference>
<name>A0A2Z4QED1_9CAUD</name>